<feature type="transmembrane region" description="Helical" evidence="2">
    <location>
        <begin position="22"/>
        <end position="46"/>
    </location>
</feature>
<protein>
    <submittedName>
        <fullName evidence="3">Uncharacterized protein</fullName>
    </submittedName>
</protein>
<keyword evidence="2" id="KW-0472">Membrane</keyword>
<feature type="compositionally biased region" description="Low complexity" evidence="1">
    <location>
        <begin position="234"/>
        <end position="244"/>
    </location>
</feature>
<keyword evidence="2" id="KW-1133">Transmembrane helix</keyword>
<organism evidence="3 4">
    <name type="scientific">Fodinicola feengrottensis</name>
    <dbReference type="NCBI Taxonomy" id="435914"/>
    <lineage>
        <taxon>Bacteria</taxon>
        <taxon>Bacillati</taxon>
        <taxon>Actinomycetota</taxon>
        <taxon>Actinomycetes</taxon>
        <taxon>Mycobacteriales</taxon>
        <taxon>Fodinicola</taxon>
    </lineage>
</organism>
<sequence>MFVSKVSEDPEREQQQLRIRRLVSWLVLIFGAAGVLTLVASCVATVRNTAGWTAWLVPLVCFVLSAGLLLLDRRLSEHPPMSVEVPVNLEPVLKEMSIACVDIDRLAGQLFEAERASQVLTGSYARTDESIDAAGEALAAEREGDVQRSVSLREQIRVRAQAIMDLRDEMVAQAGEATPFSYDGQPISNPLSPVTEPAERGTAGVEPTVDPWQYQPDQPGTFAAQPPAPPVDPYAPAAQPQTTPSCPPQPGYPQGQLYPNQPISSPSVSAASSLPPSAGGPPAAPDPAGQGRSVPRVSTDGTEGDSSPNRL</sequence>
<proteinExistence type="predicted"/>
<gene>
    <name evidence="3" type="ORF">GCM10009765_17830</name>
</gene>
<feature type="compositionally biased region" description="Polar residues" evidence="1">
    <location>
        <begin position="299"/>
        <end position="311"/>
    </location>
</feature>
<evidence type="ECO:0000256" key="2">
    <source>
        <dbReference type="SAM" id="Phobius"/>
    </source>
</evidence>
<name>A0ABP4S838_9ACTN</name>
<evidence type="ECO:0000313" key="3">
    <source>
        <dbReference type="EMBL" id="GAA1668805.1"/>
    </source>
</evidence>
<evidence type="ECO:0000313" key="4">
    <source>
        <dbReference type="Proteomes" id="UP001500618"/>
    </source>
</evidence>
<dbReference type="Proteomes" id="UP001500618">
    <property type="component" value="Unassembled WGS sequence"/>
</dbReference>
<feature type="compositionally biased region" description="Low complexity" evidence="1">
    <location>
        <begin position="252"/>
        <end position="277"/>
    </location>
</feature>
<feature type="transmembrane region" description="Helical" evidence="2">
    <location>
        <begin position="52"/>
        <end position="71"/>
    </location>
</feature>
<keyword evidence="4" id="KW-1185">Reference proteome</keyword>
<comment type="caution">
    <text evidence="3">The sequence shown here is derived from an EMBL/GenBank/DDBJ whole genome shotgun (WGS) entry which is preliminary data.</text>
</comment>
<dbReference type="EMBL" id="BAAANY010000007">
    <property type="protein sequence ID" value="GAA1668805.1"/>
    <property type="molecule type" value="Genomic_DNA"/>
</dbReference>
<feature type="region of interest" description="Disordered" evidence="1">
    <location>
        <begin position="179"/>
        <end position="311"/>
    </location>
</feature>
<evidence type="ECO:0000256" key="1">
    <source>
        <dbReference type="SAM" id="MobiDB-lite"/>
    </source>
</evidence>
<keyword evidence="2" id="KW-0812">Transmembrane</keyword>
<reference evidence="4" key="1">
    <citation type="journal article" date="2019" name="Int. J. Syst. Evol. Microbiol.">
        <title>The Global Catalogue of Microorganisms (GCM) 10K type strain sequencing project: providing services to taxonomists for standard genome sequencing and annotation.</title>
        <authorList>
            <consortium name="The Broad Institute Genomics Platform"/>
            <consortium name="The Broad Institute Genome Sequencing Center for Infectious Disease"/>
            <person name="Wu L."/>
            <person name="Ma J."/>
        </authorList>
    </citation>
    <scope>NUCLEOTIDE SEQUENCE [LARGE SCALE GENOMIC DNA]</scope>
    <source>
        <strain evidence="4">JCM 14718</strain>
    </source>
</reference>
<accession>A0ABP4S838</accession>